<evidence type="ECO:0000256" key="1">
    <source>
        <dbReference type="SAM" id="Phobius"/>
    </source>
</evidence>
<dbReference type="Pfam" id="PF10326">
    <property type="entry name" value="7TM_GPCR_Str"/>
    <property type="match status" value="1"/>
</dbReference>
<dbReference type="InterPro" id="IPR019423">
    <property type="entry name" value="7TM_GPCR_serpentine_rcpt_Srj"/>
</dbReference>
<feature type="transmembrane region" description="Helical" evidence="1">
    <location>
        <begin position="220"/>
        <end position="240"/>
    </location>
</feature>
<evidence type="ECO:0000313" key="2">
    <source>
        <dbReference type="EMBL" id="GMR45306.1"/>
    </source>
</evidence>
<keyword evidence="3" id="KW-1185">Reference proteome</keyword>
<dbReference type="PANTHER" id="PTHR45907">
    <property type="entry name" value="SERPENTINE RECEPTOR, CLASS J"/>
    <property type="match status" value="1"/>
</dbReference>
<organism evidence="2 3">
    <name type="scientific">Pristionchus mayeri</name>
    <dbReference type="NCBI Taxonomy" id="1317129"/>
    <lineage>
        <taxon>Eukaryota</taxon>
        <taxon>Metazoa</taxon>
        <taxon>Ecdysozoa</taxon>
        <taxon>Nematoda</taxon>
        <taxon>Chromadorea</taxon>
        <taxon>Rhabditida</taxon>
        <taxon>Rhabditina</taxon>
        <taxon>Diplogasteromorpha</taxon>
        <taxon>Diplogasteroidea</taxon>
        <taxon>Neodiplogasteridae</taxon>
        <taxon>Pristionchus</taxon>
    </lineage>
</organism>
<dbReference type="InterPro" id="IPR019428">
    <property type="entry name" value="7TM_GPCR_serpentine_rcpt_Str"/>
</dbReference>
<feature type="transmembrane region" description="Helical" evidence="1">
    <location>
        <begin position="28"/>
        <end position="46"/>
    </location>
</feature>
<feature type="non-terminal residue" evidence="2">
    <location>
        <position position="1"/>
    </location>
</feature>
<keyword evidence="1" id="KW-1133">Transmembrane helix</keyword>
<comment type="caution">
    <text evidence="2">The sequence shown here is derived from an EMBL/GenBank/DDBJ whole genome shotgun (WGS) entry which is preliminary data.</text>
</comment>
<name>A0AAN5CIZ5_9BILA</name>
<feature type="transmembrane region" description="Helical" evidence="1">
    <location>
        <begin position="69"/>
        <end position="89"/>
    </location>
</feature>
<sequence length="320" mass="36456">GAGVLLNFLLLYAIRRFTKKSLGTYKQLLTIFAAYDVFLTVLHAVVQPRVVIVKTTFGVICDFEDRRVTGFYCACFTVPFTLMNIHFLYRFWSIRKPNLIVLFSTKKFIVFLLTFPIIGFTTWYLLCIYGITGEGPEAGKSLLAEETGKRFGKVFKEGWLMMDHWENDTFQVQIFASMVCFDIIMIGSFSIASTLGGLTFYYIKRADTISLQALNMQLKLFIAVCAQTFVPLVFVYIPYFCAINFPFFRLPIVFMDDACMLLTSCFPAWDAVIMIILMKDYREGLMGMVRKKKTIPMGNTVFSSTSVIPSSMISSSHSII</sequence>
<feature type="transmembrane region" description="Helical" evidence="1">
    <location>
        <begin position="260"/>
        <end position="278"/>
    </location>
</feature>
<keyword evidence="1" id="KW-0472">Membrane</keyword>
<reference evidence="3" key="1">
    <citation type="submission" date="2022-10" db="EMBL/GenBank/DDBJ databases">
        <title>Genome assembly of Pristionchus species.</title>
        <authorList>
            <person name="Yoshida K."/>
            <person name="Sommer R.J."/>
        </authorList>
    </citation>
    <scope>NUCLEOTIDE SEQUENCE [LARGE SCALE GENOMIC DNA]</scope>
    <source>
        <strain evidence="3">RS5460</strain>
    </source>
</reference>
<keyword evidence="1" id="KW-0812">Transmembrane</keyword>
<feature type="transmembrane region" description="Helical" evidence="1">
    <location>
        <begin position="109"/>
        <end position="131"/>
    </location>
</feature>
<dbReference type="AlphaFoldDB" id="A0AAN5CIZ5"/>
<accession>A0AAN5CIZ5</accession>
<dbReference type="SUPFAM" id="SSF81321">
    <property type="entry name" value="Family A G protein-coupled receptor-like"/>
    <property type="match status" value="1"/>
</dbReference>
<feature type="non-terminal residue" evidence="2">
    <location>
        <position position="320"/>
    </location>
</feature>
<evidence type="ECO:0000313" key="3">
    <source>
        <dbReference type="Proteomes" id="UP001328107"/>
    </source>
</evidence>
<evidence type="ECO:0008006" key="4">
    <source>
        <dbReference type="Google" id="ProtNLM"/>
    </source>
</evidence>
<gene>
    <name evidence="2" type="ORF">PMAYCL1PPCAC_15501</name>
</gene>
<proteinExistence type="predicted"/>
<feature type="transmembrane region" description="Helical" evidence="1">
    <location>
        <begin position="174"/>
        <end position="200"/>
    </location>
</feature>
<dbReference type="EMBL" id="BTRK01000004">
    <property type="protein sequence ID" value="GMR45306.1"/>
    <property type="molecule type" value="Genomic_DNA"/>
</dbReference>
<dbReference type="Proteomes" id="UP001328107">
    <property type="component" value="Unassembled WGS sequence"/>
</dbReference>
<dbReference type="PANTHER" id="PTHR45907:SF16">
    <property type="entry name" value="SERPENTINE RECEPTOR, CLASS J"/>
    <property type="match status" value="1"/>
</dbReference>
<protein>
    <recommendedName>
        <fullName evidence="4">G protein-coupled receptor</fullName>
    </recommendedName>
</protein>